<name>A0AAX3LRU2_9RHOB</name>
<dbReference type="RefSeq" id="WP_271689623.1">
    <property type="nucleotide sequence ID" value="NZ_CP116423.1"/>
</dbReference>
<dbReference type="EMBL" id="CP116423">
    <property type="protein sequence ID" value="WCE71454.1"/>
    <property type="molecule type" value="Genomic_DNA"/>
</dbReference>
<evidence type="ECO:0000259" key="6">
    <source>
        <dbReference type="Pfam" id="PF04357"/>
    </source>
</evidence>
<gene>
    <name evidence="7" type="ORF">PL336_06375</name>
</gene>
<keyword evidence="4" id="KW-0472">Membrane</keyword>
<protein>
    <submittedName>
        <fullName evidence="7">Translocation/assembly module TamB domain-containing protein</fullName>
    </submittedName>
</protein>
<dbReference type="GO" id="GO:0097347">
    <property type="term" value="C:TAM protein secretion complex"/>
    <property type="evidence" value="ECO:0007669"/>
    <property type="project" value="TreeGrafter"/>
</dbReference>
<evidence type="ECO:0000256" key="3">
    <source>
        <dbReference type="ARBA" id="ARBA00022989"/>
    </source>
</evidence>
<dbReference type="GO" id="GO:0005886">
    <property type="term" value="C:plasma membrane"/>
    <property type="evidence" value="ECO:0007669"/>
    <property type="project" value="InterPro"/>
</dbReference>
<dbReference type="Proteomes" id="UP001210770">
    <property type="component" value="Chromosome"/>
</dbReference>
<feature type="chain" id="PRO_5044005002" evidence="5">
    <location>
        <begin position="24"/>
        <end position="1446"/>
    </location>
</feature>
<feature type="domain" description="Translocation and assembly module TamB C-terminal" evidence="6">
    <location>
        <begin position="1095"/>
        <end position="1446"/>
    </location>
</feature>
<evidence type="ECO:0000313" key="7">
    <source>
        <dbReference type="EMBL" id="WCE71454.1"/>
    </source>
</evidence>
<sequence length="1446" mass="150014">MRQFLQILTASLVYLACLTPAAAQDDDKGFLTRTIQDALSGAGRTVSIDGFAGALSSEASFDRMTIADDDGIWLTLDDVVLDWNRSALLRGRLEVEQLTAGRLDVERLPVSNEVDLPDAEAKPFALPDLPVSIEIADFSVDEINLGEPILGEAAQLSVSANARLTDTVGIVDFQARRTDGKRGEFDIQADFDRTENALDLLLNLTEDPEGIASKLLNLPGQPSVQMTVKGAGPLDDFATDVTIATDGQERLAGQVTLGTQAPRRASDTPDRRIQADIGGDITALLAPRYRDFFGEDVRLALDALLESNGAVEVSSFALAANSVDLQGQVTLNQEKWPTLIDISGRIANPDGTSTLLPISGEGTRVEAVTLRVDYDAADGDRFESAFDITGLDTGALQIAQTQLALDGILEGNLGSLGQFFGDVTFATEGLTLTDPASAEAVGDAITGSAEIRFVEGEPIEINGLTLSGEDYGLTGEAAIDGVDSGLLTQLKMTLKAQDISRFSALAGRDIAGATALALNGTVTPLGGMFDLAIAGGTDDLEIGIEQADAVLAGRTSLSMVAKRNETGTFLRDLELKNDALDLTGDVELRSEDSRAALDFTLADVGLVLPQYQGPVAVKATAVQEPRGWVVDAVTDGPYDAALTVSGLATGEDAQIDFTADIPRIEDFLPEADITGPVTAKGALRQTPQGWEIDTEASGPLEAQASVEGLVTPRVDVAFDLSLPDIQPLVPQINGGVAASGTVEQTEQGFVVDTIANGPYDSRVAVEGLATGPDMALRFDLTLPDVSPLAPGVNGPLAAQGTVRQQESGIAVDVAARGPYGSSAVVEGLATGPNMALSFDLSVPDVSPLAPGVNGPLSATGDIRQTDDGIAVDVSADGPYGSSAMVEGLVTGEVSLRFDVSVPNVNPLVPSVSGSFAANGVARQTENGVVLDASASGPYGARATVEGLVTGPNAAVDFQLNMPDIGALVEQVNGPLSVAGSARREGEAWRIDTSANGPAGTQATVAGLVNTDGTLNLDIAGNAPLGLSRPFLAPRNLQGQARFDLQINGPAALSSVSGRITTSGATFTAPNLRVALRGIDADVQLGGNRAQLNVTGQAVDGGELRVAGAITLTPALPADINVTLRNLVYADPSLYSTTLNGDLRLAGPLSGGAQITGVINAGETNIQVPATGLTSIGDIPQITHVNAPADVLATRRKAGLEGVEAEDDPAAEASGPGFGLDLQLNAPNRIYVRGRGLDAELGGALNLSGTTNRIISAGRFELIRGRLDILGKRFLLDEGSIQFQGDFIPYIRFVTSTDTEAGEVRVIVSGPANEPEVTFESTPAAPQDEVLSQLLFGRNISEISAFQALQLASAVATLAGRGGDGVIGNLREGFGLDDLDVTTTEDGETALRLGKYLTDNVYTDVTAASDGTGEVSLNLDITESLTAKGTLGSDGDSSIGIFFERDY</sequence>
<dbReference type="PANTHER" id="PTHR36985">
    <property type="entry name" value="TRANSLOCATION AND ASSEMBLY MODULE SUBUNIT TAMB"/>
    <property type="match status" value="1"/>
</dbReference>
<reference evidence="7" key="1">
    <citation type="submission" date="2023-01" db="EMBL/GenBank/DDBJ databases">
        <title>Comparative genomic analysis of cold water coral derived Sulfitobacter faviae: insights into their metabolism and habitat adaptation.</title>
        <authorList>
            <person name="Guo Y."/>
            <person name="Lin S."/>
            <person name="Huang Z."/>
            <person name="Tang K."/>
            <person name="Wang X."/>
        </authorList>
    </citation>
    <scope>NUCLEOTIDE SEQUENCE</scope>
    <source>
        <strain evidence="7">SCSIO W_1865</strain>
    </source>
</reference>
<evidence type="ECO:0000256" key="4">
    <source>
        <dbReference type="ARBA" id="ARBA00023136"/>
    </source>
</evidence>
<dbReference type="InterPro" id="IPR007452">
    <property type="entry name" value="TamB_C"/>
</dbReference>
<evidence type="ECO:0000256" key="1">
    <source>
        <dbReference type="ARBA" id="ARBA00004167"/>
    </source>
</evidence>
<accession>A0AAX3LRU2</accession>
<evidence type="ECO:0000256" key="2">
    <source>
        <dbReference type="ARBA" id="ARBA00022692"/>
    </source>
</evidence>
<keyword evidence="5" id="KW-0732">Signal</keyword>
<comment type="subcellular location">
    <subcellularLocation>
        <location evidence="1">Membrane</location>
        <topology evidence="1">Single-pass membrane protein</topology>
    </subcellularLocation>
</comment>
<proteinExistence type="predicted"/>
<keyword evidence="3" id="KW-1133">Transmembrane helix</keyword>
<dbReference type="PANTHER" id="PTHR36985:SF1">
    <property type="entry name" value="TRANSLOCATION AND ASSEMBLY MODULE SUBUNIT TAMB"/>
    <property type="match status" value="1"/>
</dbReference>
<dbReference type="GO" id="GO:0009306">
    <property type="term" value="P:protein secretion"/>
    <property type="evidence" value="ECO:0007669"/>
    <property type="project" value="InterPro"/>
</dbReference>
<dbReference type="Pfam" id="PF04357">
    <property type="entry name" value="TamB"/>
    <property type="match status" value="1"/>
</dbReference>
<evidence type="ECO:0000313" key="8">
    <source>
        <dbReference type="Proteomes" id="UP001210770"/>
    </source>
</evidence>
<feature type="signal peptide" evidence="5">
    <location>
        <begin position="1"/>
        <end position="23"/>
    </location>
</feature>
<evidence type="ECO:0000256" key="5">
    <source>
        <dbReference type="SAM" id="SignalP"/>
    </source>
</evidence>
<keyword evidence="2" id="KW-0812">Transmembrane</keyword>
<organism evidence="7 8">
    <name type="scientific">Sulfitobacter faviae</name>
    <dbReference type="NCBI Taxonomy" id="1775881"/>
    <lineage>
        <taxon>Bacteria</taxon>
        <taxon>Pseudomonadati</taxon>
        <taxon>Pseudomonadota</taxon>
        <taxon>Alphaproteobacteria</taxon>
        <taxon>Rhodobacterales</taxon>
        <taxon>Roseobacteraceae</taxon>
        <taxon>Sulfitobacter</taxon>
    </lineage>
</organism>